<accession>A0ABM2YNP4</accession>
<evidence type="ECO:0000313" key="3">
    <source>
        <dbReference type="RefSeq" id="XP_040932144.1"/>
    </source>
</evidence>
<dbReference type="RefSeq" id="XP_040932144.1">
    <property type="nucleotide sequence ID" value="XM_041076210.1"/>
</dbReference>
<organism evidence="2 3">
    <name type="scientific">Gossypium hirsutum</name>
    <name type="common">Upland cotton</name>
    <name type="synonym">Gossypium mexicanum</name>
    <dbReference type="NCBI Taxonomy" id="3635"/>
    <lineage>
        <taxon>Eukaryota</taxon>
        <taxon>Viridiplantae</taxon>
        <taxon>Streptophyta</taxon>
        <taxon>Embryophyta</taxon>
        <taxon>Tracheophyta</taxon>
        <taxon>Spermatophyta</taxon>
        <taxon>Magnoliopsida</taxon>
        <taxon>eudicotyledons</taxon>
        <taxon>Gunneridae</taxon>
        <taxon>Pentapetalae</taxon>
        <taxon>rosids</taxon>
        <taxon>malvids</taxon>
        <taxon>Malvales</taxon>
        <taxon>Malvaceae</taxon>
        <taxon>Malvoideae</taxon>
        <taxon>Gossypium</taxon>
    </lineage>
</organism>
<evidence type="ECO:0000313" key="2">
    <source>
        <dbReference type="Proteomes" id="UP000818029"/>
    </source>
</evidence>
<reference evidence="3" key="2">
    <citation type="submission" date="2025-08" db="UniProtKB">
        <authorList>
            <consortium name="RefSeq"/>
        </authorList>
    </citation>
    <scope>IDENTIFICATION</scope>
</reference>
<name>A0ABM2YNP4_GOSHI</name>
<gene>
    <name evidence="3" type="primary">LOC121206040</name>
</gene>
<sequence length="117" mass="12587">MNGRSLRQIDVNNALRNGALPEEIYMDQPSGFEVQGTNGEQLVCKLNKILYGLRQGMEVLVVEEEHAAADGVRRVDTRSQRLASSGGGRAQEVAATTCGRGFFLCLKVGVVLGHSGL</sequence>
<protein>
    <recommendedName>
        <fullName evidence="1">Reverse transcriptase Ty1/copia-type domain-containing protein</fullName>
    </recommendedName>
</protein>
<dbReference type="InterPro" id="IPR013103">
    <property type="entry name" value="RVT_2"/>
</dbReference>
<dbReference type="Pfam" id="PF07727">
    <property type="entry name" value="RVT_2"/>
    <property type="match status" value="1"/>
</dbReference>
<dbReference type="GeneID" id="121206040"/>
<evidence type="ECO:0000259" key="1">
    <source>
        <dbReference type="Pfam" id="PF07727"/>
    </source>
</evidence>
<dbReference type="Proteomes" id="UP000818029">
    <property type="component" value="Chromosome A09"/>
</dbReference>
<proteinExistence type="predicted"/>
<keyword evidence="2" id="KW-1185">Reference proteome</keyword>
<reference evidence="2" key="1">
    <citation type="journal article" date="2020" name="Nat. Genet.">
        <title>Genomic diversifications of five Gossypium allopolyploid species and their impact on cotton improvement.</title>
        <authorList>
            <person name="Chen Z.J."/>
            <person name="Sreedasyam A."/>
            <person name="Ando A."/>
            <person name="Song Q."/>
            <person name="De Santiago L.M."/>
            <person name="Hulse-Kemp A.M."/>
            <person name="Ding M."/>
            <person name="Ye W."/>
            <person name="Kirkbride R.C."/>
            <person name="Jenkins J."/>
            <person name="Plott C."/>
            <person name="Lovell J."/>
            <person name="Lin Y.M."/>
            <person name="Vaughn R."/>
            <person name="Liu B."/>
            <person name="Simpson S."/>
            <person name="Scheffler B.E."/>
            <person name="Wen L."/>
            <person name="Saski C.A."/>
            <person name="Grover C.E."/>
            <person name="Hu G."/>
            <person name="Conover J.L."/>
            <person name="Carlson J.W."/>
            <person name="Shu S."/>
            <person name="Boston L.B."/>
            <person name="Williams M."/>
            <person name="Peterson D.G."/>
            <person name="McGee K."/>
            <person name="Jones D.C."/>
            <person name="Wendel J.F."/>
            <person name="Stelly D.M."/>
            <person name="Grimwood J."/>
            <person name="Schmutz J."/>
        </authorList>
    </citation>
    <scope>NUCLEOTIDE SEQUENCE [LARGE SCALE GENOMIC DNA]</scope>
    <source>
        <strain evidence="2">cv. TM-1</strain>
    </source>
</reference>
<feature type="domain" description="Reverse transcriptase Ty1/copia-type" evidence="1">
    <location>
        <begin position="3"/>
        <end position="56"/>
    </location>
</feature>